<evidence type="ECO:0000313" key="4">
    <source>
        <dbReference type="EMBL" id="GGM52356.1"/>
    </source>
</evidence>
<feature type="domain" description="NADH:ubiquinone oxidoreductase 30kDa subunit" evidence="3">
    <location>
        <begin position="30"/>
        <end position="152"/>
    </location>
</feature>
<evidence type="ECO:0000313" key="5">
    <source>
        <dbReference type="Proteomes" id="UP000637578"/>
    </source>
</evidence>
<dbReference type="GO" id="GO:0008137">
    <property type="term" value="F:NADH dehydrogenase (ubiquinone) activity"/>
    <property type="evidence" value="ECO:0007669"/>
    <property type="project" value="InterPro"/>
</dbReference>
<keyword evidence="5" id="KW-1185">Reference proteome</keyword>
<dbReference type="PANTHER" id="PTHR10884:SF14">
    <property type="entry name" value="NADH DEHYDROGENASE [UBIQUINONE] IRON-SULFUR PROTEIN 3, MITOCHONDRIAL"/>
    <property type="match status" value="1"/>
</dbReference>
<dbReference type="InterPro" id="IPR037232">
    <property type="entry name" value="NADH_quin_OxRdtase_su_C/D-like"/>
</dbReference>
<dbReference type="SUPFAM" id="SSF143243">
    <property type="entry name" value="Nqo5-like"/>
    <property type="match status" value="1"/>
</dbReference>
<dbReference type="AlphaFoldDB" id="A0A8J3FTV2"/>
<dbReference type="PANTHER" id="PTHR10884">
    <property type="entry name" value="NADH DEHYDROGENASE UBIQUINONE IRON-SULFUR PROTEIN 3"/>
    <property type="match status" value="1"/>
</dbReference>
<dbReference type="Gene3D" id="3.30.460.80">
    <property type="entry name" value="NADH:ubiquinone oxidoreductase, 30kDa subunit"/>
    <property type="match status" value="1"/>
</dbReference>
<protein>
    <recommendedName>
        <fullName evidence="3">NADH:ubiquinone oxidoreductase 30kDa subunit domain-containing protein</fullName>
    </recommendedName>
</protein>
<comment type="similarity">
    <text evidence="1">Belongs to the complex I 30 kDa subunit family.</text>
</comment>
<gene>
    <name evidence="4" type="ORF">GCM10012275_24140</name>
</gene>
<reference evidence="4" key="2">
    <citation type="submission" date="2020-09" db="EMBL/GenBank/DDBJ databases">
        <authorList>
            <person name="Sun Q."/>
            <person name="Zhou Y."/>
        </authorList>
    </citation>
    <scope>NUCLEOTIDE SEQUENCE</scope>
    <source>
        <strain evidence="4">CGMCC 4.5737</strain>
    </source>
</reference>
<organism evidence="4 5">
    <name type="scientific">Longimycelium tulufanense</name>
    <dbReference type="NCBI Taxonomy" id="907463"/>
    <lineage>
        <taxon>Bacteria</taxon>
        <taxon>Bacillati</taxon>
        <taxon>Actinomycetota</taxon>
        <taxon>Actinomycetes</taxon>
        <taxon>Pseudonocardiales</taxon>
        <taxon>Pseudonocardiaceae</taxon>
        <taxon>Longimycelium</taxon>
    </lineage>
</organism>
<dbReference type="Proteomes" id="UP000637578">
    <property type="component" value="Unassembled WGS sequence"/>
</dbReference>
<feature type="region of interest" description="Disordered" evidence="2">
    <location>
        <begin position="157"/>
        <end position="194"/>
    </location>
</feature>
<proteinExistence type="inferred from homology"/>
<sequence length="194" mass="20747">MTAASSRLAELLVAILPEAEARTAFGQTSVQVPLQRWAEAARLARDELGCTVFDWLGAEDAGRPGAVGARHTVTLHVLEPGTWDGLLMRTEVSADGALPSVAGMWAGAGWHEREAAEMFGLALADEPAPAHLLLSADFAGHPLRKDFVLASRVVRPWPGRLEPGEDGTAAPSRRRLAPPGVPGPEWGPRREEQE</sequence>
<dbReference type="RefSeq" id="WP_189056980.1">
    <property type="nucleotide sequence ID" value="NZ_BMMK01000009.1"/>
</dbReference>
<accession>A0A8J3FTV2</accession>
<dbReference type="Pfam" id="PF00329">
    <property type="entry name" value="Complex1_30kDa"/>
    <property type="match status" value="1"/>
</dbReference>
<reference evidence="4" key="1">
    <citation type="journal article" date="2014" name="Int. J. Syst. Evol. Microbiol.">
        <title>Complete genome sequence of Corynebacterium casei LMG S-19264T (=DSM 44701T), isolated from a smear-ripened cheese.</title>
        <authorList>
            <consortium name="US DOE Joint Genome Institute (JGI-PGF)"/>
            <person name="Walter F."/>
            <person name="Albersmeier A."/>
            <person name="Kalinowski J."/>
            <person name="Ruckert C."/>
        </authorList>
    </citation>
    <scope>NUCLEOTIDE SEQUENCE</scope>
    <source>
        <strain evidence="4">CGMCC 4.5737</strain>
    </source>
</reference>
<comment type="caution">
    <text evidence="4">The sequence shown here is derived from an EMBL/GenBank/DDBJ whole genome shotgun (WGS) entry which is preliminary data.</text>
</comment>
<evidence type="ECO:0000259" key="3">
    <source>
        <dbReference type="Pfam" id="PF00329"/>
    </source>
</evidence>
<evidence type="ECO:0000256" key="2">
    <source>
        <dbReference type="SAM" id="MobiDB-lite"/>
    </source>
</evidence>
<name>A0A8J3FTV2_9PSEU</name>
<dbReference type="InterPro" id="IPR001268">
    <property type="entry name" value="NADH_UbQ_OxRdtase_30kDa_su"/>
</dbReference>
<evidence type="ECO:0000256" key="1">
    <source>
        <dbReference type="ARBA" id="ARBA00007569"/>
    </source>
</evidence>
<dbReference type="EMBL" id="BMMK01000009">
    <property type="protein sequence ID" value="GGM52356.1"/>
    <property type="molecule type" value="Genomic_DNA"/>
</dbReference>